<protein>
    <submittedName>
        <fullName evidence="1">Uncharacterized protein</fullName>
    </submittedName>
</protein>
<gene>
    <name evidence="1" type="ORF">SDC9_183918</name>
</gene>
<dbReference type="EMBL" id="VSSQ01090529">
    <property type="protein sequence ID" value="MPN36409.1"/>
    <property type="molecule type" value="Genomic_DNA"/>
</dbReference>
<name>A0A645HE51_9ZZZZ</name>
<proteinExistence type="predicted"/>
<accession>A0A645HE51</accession>
<dbReference type="AlphaFoldDB" id="A0A645HE51"/>
<organism evidence="1">
    <name type="scientific">bioreactor metagenome</name>
    <dbReference type="NCBI Taxonomy" id="1076179"/>
    <lineage>
        <taxon>unclassified sequences</taxon>
        <taxon>metagenomes</taxon>
        <taxon>ecological metagenomes</taxon>
    </lineage>
</organism>
<reference evidence="1" key="1">
    <citation type="submission" date="2019-08" db="EMBL/GenBank/DDBJ databases">
        <authorList>
            <person name="Kucharzyk K."/>
            <person name="Murdoch R.W."/>
            <person name="Higgins S."/>
            <person name="Loffler F."/>
        </authorList>
    </citation>
    <scope>NUCLEOTIDE SEQUENCE</scope>
</reference>
<comment type="caution">
    <text evidence="1">The sequence shown here is derived from an EMBL/GenBank/DDBJ whole genome shotgun (WGS) entry which is preliminary data.</text>
</comment>
<sequence length="49" mass="5080">MLADVCVRRARDARFYADAGNAGGDLDYIKSARGSFSGAYVGGFDGGCV</sequence>
<evidence type="ECO:0000313" key="1">
    <source>
        <dbReference type="EMBL" id="MPN36409.1"/>
    </source>
</evidence>